<organism evidence="1 2">
    <name type="scientific">Legionella worsleiensis</name>
    <dbReference type="NCBI Taxonomy" id="45076"/>
    <lineage>
        <taxon>Bacteria</taxon>
        <taxon>Pseudomonadati</taxon>
        <taxon>Pseudomonadota</taxon>
        <taxon>Gammaproteobacteria</taxon>
        <taxon>Legionellales</taxon>
        <taxon>Legionellaceae</taxon>
        <taxon>Legionella</taxon>
    </lineage>
</organism>
<evidence type="ECO:0000313" key="1">
    <source>
        <dbReference type="EMBL" id="KTD77880.1"/>
    </source>
</evidence>
<proteinExistence type="predicted"/>
<dbReference type="AlphaFoldDB" id="A0A0W1A987"/>
<keyword evidence="2" id="KW-1185">Reference proteome</keyword>
<gene>
    <name evidence="1" type="ORF">Lwor_1762</name>
</gene>
<evidence type="ECO:0000313" key="2">
    <source>
        <dbReference type="Proteomes" id="UP000054662"/>
    </source>
</evidence>
<protein>
    <submittedName>
        <fullName evidence="1">Uncharacterized protein</fullName>
    </submittedName>
</protein>
<dbReference type="PATRIC" id="fig|45076.6.peg.1913"/>
<dbReference type="EMBL" id="LNZC01000022">
    <property type="protein sequence ID" value="KTD77880.1"/>
    <property type="molecule type" value="Genomic_DNA"/>
</dbReference>
<comment type="caution">
    <text evidence="1">The sequence shown here is derived from an EMBL/GenBank/DDBJ whole genome shotgun (WGS) entry which is preliminary data.</text>
</comment>
<dbReference type="Proteomes" id="UP000054662">
    <property type="component" value="Unassembled WGS sequence"/>
</dbReference>
<sequence length="56" mass="6412">MIADFKESCVVELFIILVVATLTKSCCLIHHYKVQLTVILRIKRLQQNVFLSAALH</sequence>
<name>A0A0W1A987_9GAMM</name>
<accession>A0A0W1A987</accession>
<reference evidence="1 2" key="1">
    <citation type="submission" date="2015-11" db="EMBL/GenBank/DDBJ databases">
        <title>Genomic analysis of 38 Legionella species identifies large and diverse effector repertoires.</title>
        <authorList>
            <person name="Burstein D."/>
            <person name="Amaro F."/>
            <person name="Zusman T."/>
            <person name="Lifshitz Z."/>
            <person name="Cohen O."/>
            <person name="Gilbert J.A."/>
            <person name="Pupko T."/>
            <person name="Shuman H.A."/>
            <person name="Segal G."/>
        </authorList>
    </citation>
    <scope>NUCLEOTIDE SEQUENCE [LARGE SCALE GENOMIC DNA]</scope>
    <source>
        <strain evidence="1 2">ATCC 49508</strain>
    </source>
</reference>